<evidence type="ECO:0000256" key="2">
    <source>
        <dbReference type="SAM" id="Phobius"/>
    </source>
</evidence>
<dbReference type="InterPro" id="IPR007484">
    <property type="entry name" value="Peptidase_M28"/>
</dbReference>
<evidence type="ECO:0000313" key="5">
    <source>
        <dbReference type="EMBL" id="OXV10722.1"/>
    </source>
</evidence>
<dbReference type="InterPro" id="IPR036757">
    <property type="entry name" value="TFR-like_dimer_dom_sf"/>
</dbReference>
<dbReference type="Pfam" id="PF04253">
    <property type="entry name" value="TFR_dimer"/>
    <property type="match status" value="1"/>
</dbReference>
<dbReference type="EMBL" id="NPHW01002805">
    <property type="protein sequence ID" value="OXV10722.1"/>
    <property type="molecule type" value="Genomic_DNA"/>
</dbReference>
<dbReference type="OrthoDB" id="5841748at2759"/>
<dbReference type="GO" id="GO:0004180">
    <property type="term" value="F:carboxypeptidase activity"/>
    <property type="evidence" value="ECO:0007669"/>
    <property type="project" value="TreeGrafter"/>
</dbReference>
<evidence type="ECO:0000259" key="4">
    <source>
        <dbReference type="Pfam" id="PF04389"/>
    </source>
</evidence>
<dbReference type="Gene3D" id="3.40.630.10">
    <property type="entry name" value="Zn peptidases"/>
    <property type="match status" value="1"/>
</dbReference>
<keyword evidence="2" id="KW-0812">Transmembrane</keyword>
<sequence>MLEGKDPDMKTRSVMKGLLPNNAGATRKRPQKQWTAAILLIGALLLFGYTTLPDAALMSSLRNHFGHWQKTLGFSEPQKHFTSKDLQQIILTVPDSKKAREQQAVWTQQKWCEFGVKNISIEYFTVPIPLPTPVYQRIALLRRDTDNKKDTSDTELYVALLRENSQYVNPVSGKIISTPQYSAYAPSGNVTAQYVYVNFGRDCDYDDLQRANIGVEGKIAIRKQGMISGSTALMIAQKRGVVGVILYLDPQFDGEVTESHGYVPYPEGPARAPDSVLRLAGVKLDSPYRITVPVIPISFSEAVPLLQALNDYGPKPSDLGEGWEGGQLEYHGVQYNTGPSPDGVVINLVNHMESKNVSAIDVIGTIKGTIENEVVILGNHRDAWAAGAGDPNSGSAALNEVIRSLGVAVERGWKPRRTLMFASWDGHESQVWGSQLWLHANLPLHLNTTVAYLDVVTAATGSEFYAKSSPLLQDVIRDATAQVLSPNRTQSGQSVRHNNWDGRLESEGGGDCIYFVMDGITSMNAGFRPGPTDPVFHWHSDFDTVEWMDKFGDPTWGYHVASAQIWALTAARLADQPILPFNVSAFADALGHYLHVLKDKLNKLPAELSSPLCSFDLEPLGYAITQLQPIAWRFDADAAALTELLGSDNTAYQKHSHIIQEINFKYRTFEQNFVHPNGQPGGGLKNVVFARSSYRVDMPTFPDLTYAVERKDWCEAE</sequence>
<evidence type="ECO:0000313" key="6">
    <source>
        <dbReference type="Proteomes" id="UP000243515"/>
    </source>
</evidence>
<proteinExistence type="inferred from homology"/>
<dbReference type="InterPro" id="IPR007365">
    <property type="entry name" value="TFR-like_dimer_dom"/>
</dbReference>
<reference evidence="5 6" key="1">
    <citation type="journal article" date="2015" name="Environ. Microbiol.">
        <title>Metagenome sequence of Elaphomyces granulatus from sporocarp tissue reveals Ascomycota ectomycorrhizal fingerprints of genome expansion and a Proteobacteria-rich microbiome.</title>
        <authorList>
            <person name="Quandt C.A."/>
            <person name="Kohler A."/>
            <person name="Hesse C.N."/>
            <person name="Sharpton T.J."/>
            <person name="Martin F."/>
            <person name="Spatafora J.W."/>
        </authorList>
    </citation>
    <scope>NUCLEOTIDE SEQUENCE [LARGE SCALE GENOMIC DNA]</scope>
    <source>
        <strain evidence="5 6">OSC145934</strain>
    </source>
</reference>
<keyword evidence="2" id="KW-0472">Membrane</keyword>
<protein>
    <recommendedName>
        <fullName evidence="7">Peptide hydrolase</fullName>
    </recommendedName>
</protein>
<dbReference type="PANTHER" id="PTHR10404">
    <property type="entry name" value="N-ACETYLATED-ALPHA-LINKED ACIDIC DIPEPTIDASE"/>
    <property type="match status" value="1"/>
</dbReference>
<evidence type="ECO:0008006" key="7">
    <source>
        <dbReference type="Google" id="ProtNLM"/>
    </source>
</evidence>
<evidence type="ECO:0000256" key="1">
    <source>
        <dbReference type="ARBA" id="ARBA00005634"/>
    </source>
</evidence>
<name>A0A232M2Y3_9EURO</name>
<comment type="caution">
    <text evidence="5">The sequence shown here is derived from an EMBL/GenBank/DDBJ whole genome shotgun (WGS) entry which is preliminary data.</text>
</comment>
<dbReference type="SUPFAM" id="SSF53187">
    <property type="entry name" value="Zn-dependent exopeptidases"/>
    <property type="match status" value="1"/>
</dbReference>
<feature type="non-terminal residue" evidence="5">
    <location>
        <position position="717"/>
    </location>
</feature>
<dbReference type="Gene3D" id="1.20.930.40">
    <property type="entry name" value="Transferrin receptor-like, dimerisation domain"/>
    <property type="match status" value="1"/>
</dbReference>
<keyword evidence="2" id="KW-1133">Transmembrane helix</keyword>
<feature type="domain" description="Transferrin receptor-like dimerisation" evidence="3">
    <location>
        <begin position="615"/>
        <end position="716"/>
    </location>
</feature>
<accession>A0A232M2Y3</accession>
<dbReference type="Proteomes" id="UP000243515">
    <property type="component" value="Unassembled WGS sequence"/>
</dbReference>
<gene>
    <name evidence="5" type="ORF">Egran_01517</name>
</gene>
<dbReference type="AlphaFoldDB" id="A0A232M2Y3"/>
<feature type="domain" description="Peptidase M28" evidence="4">
    <location>
        <begin position="362"/>
        <end position="550"/>
    </location>
</feature>
<dbReference type="CDD" id="cd08022">
    <property type="entry name" value="M28_PSMA_like"/>
    <property type="match status" value="1"/>
</dbReference>
<evidence type="ECO:0000259" key="3">
    <source>
        <dbReference type="Pfam" id="PF04253"/>
    </source>
</evidence>
<dbReference type="PANTHER" id="PTHR10404:SF46">
    <property type="entry name" value="VACUOLAR PROTEIN SORTING-ASSOCIATED PROTEIN 70"/>
    <property type="match status" value="1"/>
</dbReference>
<dbReference type="SUPFAM" id="SSF52025">
    <property type="entry name" value="PA domain"/>
    <property type="match status" value="1"/>
</dbReference>
<dbReference type="Gene3D" id="3.50.30.30">
    <property type="match status" value="1"/>
</dbReference>
<organism evidence="5 6">
    <name type="scientific">Elaphomyces granulatus</name>
    <dbReference type="NCBI Taxonomy" id="519963"/>
    <lineage>
        <taxon>Eukaryota</taxon>
        <taxon>Fungi</taxon>
        <taxon>Dikarya</taxon>
        <taxon>Ascomycota</taxon>
        <taxon>Pezizomycotina</taxon>
        <taxon>Eurotiomycetes</taxon>
        <taxon>Eurotiomycetidae</taxon>
        <taxon>Eurotiales</taxon>
        <taxon>Elaphomycetaceae</taxon>
        <taxon>Elaphomyces</taxon>
    </lineage>
</organism>
<dbReference type="FunFam" id="3.40.630.10:FF:000101">
    <property type="entry name" value="N-acetylated alpha-linked acidic dipeptidase like 1"/>
    <property type="match status" value="1"/>
</dbReference>
<dbReference type="InterPro" id="IPR046450">
    <property type="entry name" value="PA_dom_sf"/>
</dbReference>
<dbReference type="InterPro" id="IPR039373">
    <property type="entry name" value="Peptidase_M28B"/>
</dbReference>
<comment type="similarity">
    <text evidence="1">Belongs to the peptidase M28 family. M28B subfamily.</text>
</comment>
<keyword evidence="6" id="KW-1185">Reference proteome</keyword>
<dbReference type="Pfam" id="PF04389">
    <property type="entry name" value="Peptidase_M28"/>
    <property type="match status" value="1"/>
</dbReference>
<dbReference type="SUPFAM" id="SSF47672">
    <property type="entry name" value="Transferrin receptor-like dimerisation domain"/>
    <property type="match status" value="1"/>
</dbReference>
<feature type="transmembrane region" description="Helical" evidence="2">
    <location>
        <begin position="34"/>
        <end position="52"/>
    </location>
</feature>